<reference evidence="1 2" key="1">
    <citation type="submission" date="2024-04" db="EMBL/GenBank/DDBJ databases">
        <title>Tritrichomonas musculus Genome.</title>
        <authorList>
            <person name="Alves-Ferreira E."/>
            <person name="Grigg M."/>
            <person name="Lorenzi H."/>
            <person name="Galac M."/>
        </authorList>
    </citation>
    <scope>NUCLEOTIDE SEQUENCE [LARGE SCALE GENOMIC DNA]</scope>
    <source>
        <strain evidence="1 2">EAF2021</strain>
    </source>
</reference>
<keyword evidence="2" id="KW-1185">Reference proteome</keyword>
<comment type="caution">
    <text evidence="1">The sequence shown here is derived from an EMBL/GenBank/DDBJ whole genome shotgun (WGS) entry which is preliminary data.</text>
</comment>
<evidence type="ECO:0000313" key="1">
    <source>
        <dbReference type="EMBL" id="KAK8890395.1"/>
    </source>
</evidence>
<protein>
    <submittedName>
        <fullName evidence="1">Uncharacterized protein</fullName>
    </submittedName>
</protein>
<gene>
    <name evidence="1" type="ORF">M9Y10_035171</name>
</gene>
<sequence length="74" mass="8862">MNKTTWESIKSDHISYLKGWYSTIGPFSRGILLNIKEFVTMRWKNPTYQFPSGSRMEIWKEENSFLVNDKYECC</sequence>
<dbReference type="EMBL" id="JAPFFF010000005">
    <property type="protein sequence ID" value="KAK8890395.1"/>
    <property type="molecule type" value="Genomic_DNA"/>
</dbReference>
<organism evidence="1 2">
    <name type="scientific">Tritrichomonas musculus</name>
    <dbReference type="NCBI Taxonomy" id="1915356"/>
    <lineage>
        <taxon>Eukaryota</taxon>
        <taxon>Metamonada</taxon>
        <taxon>Parabasalia</taxon>
        <taxon>Tritrichomonadida</taxon>
        <taxon>Tritrichomonadidae</taxon>
        <taxon>Tritrichomonas</taxon>
    </lineage>
</organism>
<proteinExistence type="predicted"/>
<evidence type="ECO:0000313" key="2">
    <source>
        <dbReference type="Proteomes" id="UP001470230"/>
    </source>
</evidence>
<accession>A0ABR2KGY7</accession>
<name>A0ABR2KGY7_9EUKA</name>
<dbReference type="Proteomes" id="UP001470230">
    <property type="component" value="Unassembled WGS sequence"/>
</dbReference>